<reference evidence="2 3" key="1">
    <citation type="submission" date="2015-05" db="EMBL/GenBank/DDBJ databases">
        <title>Comparison of genome.</title>
        <authorList>
            <person name="Zheng Z."/>
            <person name="Sun M."/>
        </authorList>
    </citation>
    <scope>NUCLEOTIDE SEQUENCE [LARGE SCALE GENOMIC DNA]</scope>
    <source>
        <strain evidence="2 3">G25-74</strain>
    </source>
</reference>
<dbReference type="Gene3D" id="3.90.1200.10">
    <property type="match status" value="1"/>
</dbReference>
<keyword evidence="2" id="KW-0808">Transferase</keyword>
<keyword evidence="3" id="KW-1185">Reference proteome</keyword>
<dbReference type="Pfam" id="PF01636">
    <property type="entry name" value="APH"/>
    <property type="match status" value="1"/>
</dbReference>
<dbReference type="InterPro" id="IPR002575">
    <property type="entry name" value="Aminoglycoside_PTrfase"/>
</dbReference>
<dbReference type="InterPro" id="IPR011009">
    <property type="entry name" value="Kinase-like_dom_sf"/>
</dbReference>
<dbReference type="OrthoDB" id="3171511at2"/>
<dbReference type="STRING" id="217031.ABB05_16260"/>
<dbReference type="Proteomes" id="UP000077881">
    <property type="component" value="Unassembled WGS sequence"/>
</dbReference>
<dbReference type="RefSeq" id="WP_057982111.1">
    <property type="nucleotide sequence ID" value="NZ_JAGGKH010000009.1"/>
</dbReference>
<dbReference type="SUPFAM" id="SSF56112">
    <property type="entry name" value="Protein kinase-like (PK-like)"/>
    <property type="match status" value="1"/>
</dbReference>
<name>A0A177ZML8_9BACI</name>
<proteinExistence type="predicted"/>
<evidence type="ECO:0000313" key="2">
    <source>
        <dbReference type="EMBL" id="OAK68118.1"/>
    </source>
</evidence>
<dbReference type="InterPro" id="IPR052077">
    <property type="entry name" value="CcrZ_PhaseVar_Mediator"/>
</dbReference>
<dbReference type="PANTHER" id="PTHR40086">
    <property type="entry name" value="PHOSPHOTRANSFERASE YTMP-RELATED"/>
    <property type="match status" value="1"/>
</dbReference>
<dbReference type="GO" id="GO:0016740">
    <property type="term" value="F:transferase activity"/>
    <property type="evidence" value="ECO:0007669"/>
    <property type="project" value="UniProtKB-KW"/>
</dbReference>
<dbReference type="PATRIC" id="fig|217031.6.peg.3514"/>
<protein>
    <submittedName>
        <fullName evidence="2">Phosphotransferase</fullName>
    </submittedName>
</protein>
<accession>A0A177ZML8</accession>
<organism evidence="2 3">
    <name type="scientific">Lederbergia galactosidilytica</name>
    <dbReference type="NCBI Taxonomy" id="217031"/>
    <lineage>
        <taxon>Bacteria</taxon>
        <taxon>Bacillati</taxon>
        <taxon>Bacillota</taxon>
        <taxon>Bacilli</taxon>
        <taxon>Bacillales</taxon>
        <taxon>Bacillaceae</taxon>
        <taxon>Lederbergia</taxon>
    </lineage>
</organism>
<dbReference type="AlphaFoldDB" id="A0A177ZML8"/>
<dbReference type="PANTHER" id="PTHR40086:SF1">
    <property type="entry name" value="CELL CYCLE REGULATOR CCRZ"/>
    <property type="match status" value="1"/>
</dbReference>
<evidence type="ECO:0000259" key="1">
    <source>
        <dbReference type="Pfam" id="PF01636"/>
    </source>
</evidence>
<gene>
    <name evidence="2" type="ORF">ABB05_16260</name>
</gene>
<evidence type="ECO:0000313" key="3">
    <source>
        <dbReference type="Proteomes" id="UP000077881"/>
    </source>
</evidence>
<sequence>MEHLLGQDWEIIPAGGATGEAFFAIKDNQKLFLKRNSSPFLAVLSAEGIVPKLIWTRRMENGDVVTAQQCLAGREFSAGEMAGEEAPKLLKKIHESKPLLSMMARMEKKPYGPNLMLQDIKLTLDQELYSISTIKEAFHFLEKEWTTIQCDDWAVCHGDVNHNNWLLSDQGETFLIDWDGATIADPAFDLGVLLHWYVPKNKWSHWLHHYGSPLTKNLEWRMKWYTIAHTLLSIQWHQTRGNRFEVNYWIKDLENFMRNGYACSYPLTKHL</sequence>
<comment type="caution">
    <text evidence="2">The sequence shown here is derived from an EMBL/GenBank/DDBJ whole genome shotgun (WGS) entry which is preliminary data.</text>
</comment>
<dbReference type="EMBL" id="LDJR01000057">
    <property type="protein sequence ID" value="OAK68118.1"/>
    <property type="molecule type" value="Genomic_DNA"/>
</dbReference>
<feature type="domain" description="Aminoglycoside phosphotransferase" evidence="1">
    <location>
        <begin position="14"/>
        <end position="210"/>
    </location>
</feature>